<dbReference type="Pfam" id="PF25917">
    <property type="entry name" value="BSH_RND"/>
    <property type="match status" value="1"/>
</dbReference>
<feature type="chain" id="PRO_5045458332" evidence="3">
    <location>
        <begin position="22"/>
        <end position="393"/>
    </location>
</feature>
<comment type="caution">
    <text evidence="5">The sequence shown here is derived from an EMBL/GenBank/DDBJ whole genome shotgun (WGS) entry which is preliminary data.</text>
</comment>
<feature type="compositionally biased region" description="Low complexity" evidence="2">
    <location>
        <begin position="355"/>
        <end position="387"/>
    </location>
</feature>
<dbReference type="EMBL" id="JBHUEN010000053">
    <property type="protein sequence ID" value="MFD1883714.1"/>
    <property type="molecule type" value="Genomic_DNA"/>
</dbReference>
<feature type="region of interest" description="Disordered" evidence="2">
    <location>
        <begin position="352"/>
        <end position="393"/>
    </location>
</feature>
<dbReference type="Gene3D" id="2.40.30.170">
    <property type="match status" value="1"/>
</dbReference>
<evidence type="ECO:0000259" key="4">
    <source>
        <dbReference type="Pfam" id="PF25917"/>
    </source>
</evidence>
<feature type="domain" description="Multidrug resistance protein MdtA-like barrel-sandwich hybrid" evidence="4">
    <location>
        <begin position="53"/>
        <end position="187"/>
    </location>
</feature>
<comment type="similarity">
    <text evidence="1">Belongs to the membrane fusion protein (MFP) (TC 8.A.1) family.</text>
</comment>
<dbReference type="Gene3D" id="2.40.50.100">
    <property type="match status" value="1"/>
</dbReference>
<protein>
    <submittedName>
        <fullName evidence="5">Efflux RND transporter periplasmic adaptor subunit</fullName>
    </submittedName>
</protein>
<dbReference type="Gene3D" id="1.10.287.470">
    <property type="entry name" value="Helix hairpin bin"/>
    <property type="match status" value="1"/>
</dbReference>
<dbReference type="InterPro" id="IPR058625">
    <property type="entry name" value="MdtA-like_BSH"/>
</dbReference>
<evidence type="ECO:0000256" key="1">
    <source>
        <dbReference type="ARBA" id="ARBA00009477"/>
    </source>
</evidence>
<dbReference type="SUPFAM" id="SSF111369">
    <property type="entry name" value="HlyD-like secretion proteins"/>
    <property type="match status" value="1"/>
</dbReference>
<evidence type="ECO:0000256" key="2">
    <source>
        <dbReference type="SAM" id="MobiDB-lite"/>
    </source>
</evidence>
<dbReference type="PANTHER" id="PTHR30469">
    <property type="entry name" value="MULTIDRUG RESISTANCE PROTEIN MDTA"/>
    <property type="match status" value="1"/>
</dbReference>
<dbReference type="InterPro" id="IPR006143">
    <property type="entry name" value="RND_pump_MFP"/>
</dbReference>
<proteinExistence type="inferred from homology"/>
<gene>
    <name evidence="5" type="ORF">ACFSCT_18550</name>
</gene>
<accession>A0ABW4RDB8</accession>
<dbReference type="Gene3D" id="2.40.420.20">
    <property type="match status" value="1"/>
</dbReference>
<evidence type="ECO:0000256" key="3">
    <source>
        <dbReference type="SAM" id="SignalP"/>
    </source>
</evidence>
<dbReference type="Proteomes" id="UP001597213">
    <property type="component" value="Unassembled WGS sequence"/>
</dbReference>
<name>A0ABW4RDB8_9RHOB</name>
<evidence type="ECO:0000313" key="6">
    <source>
        <dbReference type="Proteomes" id="UP001597213"/>
    </source>
</evidence>
<feature type="signal peptide" evidence="3">
    <location>
        <begin position="1"/>
        <end position="21"/>
    </location>
</feature>
<dbReference type="NCBIfam" id="TIGR01730">
    <property type="entry name" value="RND_mfp"/>
    <property type="match status" value="1"/>
</dbReference>
<organism evidence="5 6">
    <name type="scientific">Paracoccus pacificus</name>
    <dbReference type="NCBI Taxonomy" id="1463598"/>
    <lineage>
        <taxon>Bacteria</taxon>
        <taxon>Pseudomonadati</taxon>
        <taxon>Pseudomonadota</taxon>
        <taxon>Alphaproteobacteria</taxon>
        <taxon>Rhodobacterales</taxon>
        <taxon>Paracoccaceae</taxon>
        <taxon>Paracoccus</taxon>
    </lineage>
</organism>
<reference evidence="6" key="1">
    <citation type="journal article" date="2019" name="Int. J. Syst. Evol. Microbiol.">
        <title>The Global Catalogue of Microorganisms (GCM) 10K type strain sequencing project: providing services to taxonomists for standard genome sequencing and annotation.</title>
        <authorList>
            <consortium name="The Broad Institute Genomics Platform"/>
            <consortium name="The Broad Institute Genome Sequencing Center for Infectious Disease"/>
            <person name="Wu L."/>
            <person name="Ma J."/>
        </authorList>
    </citation>
    <scope>NUCLEOTIDE SEQUENCE [LARGE SCALE GENOMIC DNA]</scope>
    <source>
        <strain evidence="6">CCUG 56029</strain>
    </source>
</reference>
<sequence length="393" mass="40360">MRYFLLSAFWVAAISPLSAMAEVPLRVEYVPVEISPQTYSISLTGTIEAKTSVDLSFRSGGRVIEVRAEVGDRVKRGDLLARIDPLQQYQSMLAADAAVVSAQAIVAQAEQAAQRQAAMLERGVGTRAARDSAAEALSQAQGRLQQALTDQAQGRRSVDDTVLRASVDGVITARNAEPGQIVGAAQPVLSLAAMDGFEAVFQTPDDPHTEKAMGAPVSLELIDAPGPGMSGTVTEIAPLVDPNTASVAVRAEIRDAPPDASLLGAAVRGTVQLPSTPSIRLPWTVLSEDGTDPAVWVVDPKTQTVTMAKISIARFTTDSVLVSDGLSPGQIVVGAGSQMLYPGRLVEAARPNEVGSSGAGADDAGASDTGVSGAASGDKGAGSADAANPGAPK</sequence>
<dbReference type="RefSeq" id="WP_379145269.1">
    <property type="nucleotide sequence ID" value="NZ_JBHUEN010000053.1"/>
</dbReference>
<keyword evidence="3" id="KW-0732">Signal</keyword>
<evidence type="ECO:0000313" key="5">
    <source>
        <dbReference type="EMBL" id="MFD1883714.1"/>
    </source>
</evidence>
<keyword evidence="6" id="KW-1185">Reference proteome</keyword>
<dbReference type="PANTHER" id="PTHR30469:SF38">
    <property type="entry name" value="HLYD FAMILY SECRETION PROTEIN"/>
    <property type="match status" value="1"/>
</dbReference>